<dbReference type="InterPro" id="IPR011993">
    <property type="entry name" value="PH-like_dom_sf"/>
</dbReference>
<dbReference type="GO" id="GO:0006897">
    <property type="term" value="P:endocytosis"/>
    <property type="evidence" value="ECO:0007669"/>
    <property type="project" value="InterPro"/>
</dbReference>
<name>S8C3R1_9LAMI</name>
<organism evidence="3 4">
    <name type="scientific">Genlisea aurea</name>
    <dbReference type="NCBI Taxonomy" id="192259"/>
    <lineage>
        <taxon>Eukaryota</taxon>
        <taxon>Viridiplantae</taxon>
        <taxon>Streptophyta</taxon>
        <taxon>Embryophyta</taxon>
        <taxon>Tracheophyta</taxon>
        <taxon>Spermatophyta</taxon>
        <taxon>Magnoliopsida</taxon>
        <taxon>eudicotyledons</taxon>
        <taxon>Gunneridae</taxon>
        <taxon>Pentapetalae</taxon>
        <taxon>asterids</taxon>
        <taxon>lamiids</taxon>
        <taxon>Lamiales</taxon>
        <taxon>Lentibulariaceae</taxon>
        <taxon>Genlisea</taxon>
    </lineage>
</organism>
<keyword evidence="4" id="KW-1185">Reference proteome</keyword>
<evidence type="ECO:0000256" key="1">
    <source>
        <dbReference type="SAM" id="MobiDB-lite"/>
    </source>
</evidence>
<dbReference type="AlphaFoldDB" id="S8C3R1"/>
<feature type="compositionally biased region" description="Pro residues" evidence="1">
    <location>
        <begin position="107"/>
        <end position="117"/>
    </location>
</feature>
<feature type="domain" description="NECAP PHear" evidence="2">
    <location>
        <begin position="4"/>
        <end position="66"/>
    </location>
</feature>
<reference evidence="3 4" key="1">
    <citation type="journal article" date="2013" name="BMC Genomics">
        <title>The miniature genome of a carnivorous plant Genlisea aurea contains a low number of genes and short non-coding sequences.</title>
        <authorList>
            <person name="Leushkin E.V."/>
            <person name="Sutormin R.A."/>
            <person name="Nabieva E.R."/>
            <person name="Penin A.A."/>
            <person name="Kondrashov A.S."/>
            <person name="Logacheva M.D."/>
        </authorList>
    </citation>
    <scope>NUCLEOTIDE SEQUENCE [LARGE SCALE GENOMIC DNA]</scope>
</reference>
<proteinExistence type="predicted"/>
<dbReference type="InterPro" id="IPR012466">
    <property type="entry name" value="NECAP_PHear"/>
</dbReference>
<feature type="non-terminal residue" evidence="3">
    <location>
        <position position="1"/>
    </location>
</feature>
<sequence>GGRPRHAFIGIGFRERPEAYDFQAALHDHMKYLHKMRAAEEMEHHYQQSCSVDYSLKEGETLVLDLKTKGGGGGSIRSKFFELGLSKLSLDEGGEGDYKQVSNGIMLPPPPPAPPVVLSPVLS</sequence>
<feature type="region of interest" description="Disordered" evidence="1">
    <location>
        <begin position="101"/>
        <end position="123"/>
    </location>
</feature>
<dbReference type="Pfam" id="PF07933">
    <property type="entry name" value="DUF1681"/>
    <property type="match status" value="1"/>
</dbReference>
<evidence type="ECO:0000259" key="2">
    <source>
        <dbReference type="Pfam" id="PF07933"/>
    </source>
</evidence>
<comment type="caution">
    <text evidence="3">The sequence shown here is derived from an EMBL/GenBank/DDBJ whole genome shotgun (WGS) entry which is preliminary data.</text>
</comment>
<dbReference type="Proteomes" id="UP000015453">
    <property type="component" value="Unassembled WGS sequence"/>
</dbReference>
<dbReference type="SUPFAM" id="SSF50729">
    <property type="entry name" value="PH domain-like"/>
    <property type="match status" value="1"/>
</dbReference>
<gene>
    <name evidence="3" type="ORF">M569_13341</name>
</gene>
<dbReference type="PANTHER" id="PTHR12847:SF9">
    <property type="entry name" value="NECAP-LIKE PROTEIN CG9132"/>
    <property type="match status" value="1"/>
</dbReference>
<accession>S8C3R1</accession>
<feature type="non-terminal residue" evidence="3">
    <location>
        <position position="123"/>
    </location>
</feature>
<dbReference type="Gene3D" id="2.30.29.30">
    <property type="entry name" value="Pleckstrin-homology domain (PH domain)/Phosphotyrosine-binding domain (PTB)"/>
    <property type="match status" value="1"/>
</dbReference>
<protein>
    <recommendedName>
        <fullName evidence="2">NECAP PHear domain-containing protein</fullName>
    </recommendedName>
</protein>
<dbReference type="PANTHER" id="PTHR12847">
    <property type="entry name" value="ATP-BINDING CASSETTE ABC TRANSPORTER-RELATED"/>
    <property type="match status" value="1"/>
</dbReference>
<dbReference type="OrthoDB" id="10265489at2759"/>
<dbReference type="EMBL" id="AUSU01006832">
    <property type="protein sequence ID" value="EPS61455.1"/>
    <property type="molecule type" value="Genomic_DNA"/>
</dbReference>
<evidence type="ECO:0000313" key="3">
    <source>
        <dbReference type="EMBL" id="EPS61455.1"/>
    </source>
</evidence>
<evidence type="ECO:0000313" key="4">
    <source>
        <dbReference type="Proteomes" id="UP000015453"/>
    </source>
</evidence>
<dbReference type="GO" id="GO:0030125">
    <property type="term" value="C:clathrin vesicle coat"/>
    <property type="evidence" value="ECO:0007669"/>
    <property type="project" value="TreeGrafter"/>
</dbReference>